<evidence type="ECO:0000313" key="6">
    <source>
        <dbReference type="Proteomes" id="UP000239649"/>
    </source>
</evidence>
<dbReference type="SUPFAM" id="SSF56672">
    <property type="entry name" value="DNA/RNA polymerases"/>
    <property type="match status" value="1"/>
</dbReference>
<feature type="region of interest" description="Disordered" evidence="3">
    <location>
        <begin position="1255"/>
        <end position="1389"/>
    </location>
</feature>
<feature type="compositionally biased region" description="Low complexity" evidence="3">
    <location>
        <begin position="1282"/>
        <end position="1292"/>
    </location>
</feature>
<dbReference type="EMBL" id="LHPF02000194">
    <property type="protein sequence ID" value="PSC67027.1"/>
    <property type="molecule type" value="Genomic_DNA"/>
</dbReference>
<dbReference type="InterPro" id="IPR039537">
    <property type="entry name" value="Retrotran_Ty1/copia-like"/>
</dbReference>
<dbReference type="GO" id="GO:0006310">
    <property type="term" value="P:DNA recombination"/>
    <property type="evidence" value="ECO:0007669"/>
    <property type="project" value="UniProtKB-KW"/>
</dbReference>
<dbReference type="STRING" id="554055.A0A2P6UYV5"/>
<feature type="non-terminal residue" evidence="5">
    <location>
        <position position="1657"/>
    </location>
</feature>
<dbReference type="InterPro" id="IPR036397">
    <property type="entry name" value="RNaseH_sf"/>
</dbReference>
<gene>
    <name evidence="5" type="ORF">C2E20_9315</name>
</gene>
<dbReference type="SUPFAM" id="SSF53098">
    <property type="entry name" value="Ribonuclease H-like"/>
    <property type="match status" value="1"/>
</dbReference>
<dbReference type="OrthoDB" id="439192at2759"/>
<name>A0A2P6UYV5_9CHLO</name>
<dbReference type="InterPro" id="IPR057670">
    <property type="entry name" value="SH3_retrovirus"/>
</dbReference>
<dbReference type="GO" id="GO:0015074">
    <property type="term" value="P:DNA integration"/>
    <property type="evidence" value="ECO:0007669"/>
    <property type="project" value="UniProtKB-KW"/>
</dbReference>
<organism evidence="5 6">
    <name type="scientific">Micractinium conductrix</name>
    <dbReference type="NCBI Taxonomy" id="554055"/>
    <lineage>
        <taxon>Eukaryota</taxon>
        <taxon>Viridiplantae</taxon>
        <taxon>Chlorophyta</taxon>
        <taxon>core chlorophytes</taxon>
        <taxon>Trebouxiophyceae</taxon>
        <taxon>Chlorellales</taxon>
        <taxon>Chlorellaceae</taxon>
        <taxon>Chlorella clade</taxon>
        <taxon>Micractinium</taxon>
    </lineage>
</organism>
<dbReference type="InterPro" id="IPR001584">
    <property type="entry name" value="Integrase_cat-core"/>
</dbReference>
<dbReference type="PANTHER" id="PTHR42648:SF28">
    <property type="entry name" value="TRANSPOSON-ENCODED PROTEIN WITH RIBONUCLEASE H-LIKE AND RETROVIRUS ZINC FINGER-LIKE DOMAINS"/>
    <property type="match status" value="1"/>
</dbReference>
<dbReference type="Proteomes" id="UP000239649">
    <property type="component" value="Unassembled WGS sequence"/>
</dbReference>
<feature type="region of interest" description="Disordered" evidence="3">
    <location>
        <begin position="495"/>
        <end position="572"/>
    </location>
</feature>
<dbReference type="GO" id="GO:0003964">
    <property type="term" value="F:RNA-directed DNA polymerase activity"/>
    <property type="evidence" value="ECO:0007669"/>
    <property type="project" value="UniProtKB-KW"/>
</dbReference>
<dbReference type="CDD" id="cd09272">
    <property type="entry name" value="RNase_HI_RT_Ty1"/>
    <property type="match status" value="1"/>
</dbReference>
<comment type="caution">
    <text evidence="5">The sequence shown here is derived from an EMBL/GenBank/DDBJ whole genome shotgun (WGS) entry which is preliminary data.</text>
</comment>
<dbReference type="Pfam" id="PF00665">
    <property type="entry name" value="rve"/>
    <property type="match status" value="1"/>
</dbReference>
<feature type="compositionally biased region" description="Basic and acidic residues" evidence="3">
    <location>
        <begin position="1296"/>
        <end position="1336"/>
    </location>
</feature>
<dbReference type="GO" id="GO:0016787">
    <property type="term" value="F:hydrolase activity"/>
    <property type="evidence" value="ECO:0007669"/>
    <property type="project" value="UniProtKB-KW"/>
</dbReference>
<dbReference type="Pfam" id="PF25597">
    <property type="entry name" value="SH3_retrovirus"/>
    <property type="match status" value="1"/>
</dbReference>
<protein>
    <submittedName>
        <fullName evidence="5">Gag-Pol poly</fullName>
    </submittedName>
</protein>
<keyword evidence="1" id="KW-0479">Metal-binding</keyword>
<evidence type="ECO:0000259" key="4">
    <source>
        <dbReference type="PROSITE" id="PS50994"/>
    </source>
</evidence>
<feature type="domain" description="Integrase catalytic" evidence="4">
    <location>
        <begin position="272"/>
        <end position="437"/>
    </location>
</feature>
<evidence type="ECO:0000256" key="2">
    <source>
        <dbReference type="ARBA" id="ARBA00022801"/>
    </source>
</evidence>
<sequence length="1657" mass="179843">MASALQLGPLLQPNPAGCRQLQQIAAAATQRLSGTVDADGAVIVMVELAGGAAAVRCPGEDEDDWAVVVNWDDPTKPARCLNPACQAVRQYDGFADCIINVDNRALFTWELCISYCNEFATRAKVTFFGFWRSSLARYALAGQLESVVCEALLASGSLRTKFQDGVMDFITLQKLPYASEMACCDGSTCCADGMAMGIALSKACLSDESTTRCPTPTRLGHLGFDNLAKMPDMVTGIRVTAAEFKTAGANALCEPCTLGKQHRLPFNTSTSATKAPLELLHTDLCGPLPVASAGGSLYFNTILDDFTGMSFVTPLRHKSDAADSIIHTVTMLQRQAGLPVKRVRSDNGGEFCNSTLSEFYTSQGVLHETTNPYSPQQNGKAERLNRTLWEKARPMLSDAGLPKHLWADAIVTANYLRNRSPLSGRDKTPFELFYGTKPDVSHLRIFGATVFAHTPSALRTKLDPVSQPGRLIGYAANRKGYKILLNSGAIITSRDVTFDESKPPKPTSPTSHKPPSQPETSQPEPVPFAFDSDTEDVGAAADAQPPPEDAPPPSPPLAQRRQVRVAARRPASEWQDDAYRITGRSNVAANAAIANEPTTMKEALSGPDAAAWQLAMDDEMASLIANDTWTLCEPPHGTKPIPAKWVYKIKRDSNGNIERYKARLVVQGFRQREGIDYDEVFAPVSKYSTLRTVLSTAAAQDLDLHQLDIKTAFLNGTIDEEVYADAGLFISTDPSKLAYLLTYVDDILIVTPKTTSSAAIKQKLMAAFEARDLDNATFFLGMDLIRDRTAKTIKLAQSRNIKDLLSKYGMDDAKTASTPANASIKLTKQGTPLDTQTHSYSALVGSLMYLSICTRPDIAQAVGALARHMANPTTDHWTAAKTVLRYLTGTPDIGITFGAGSPGLQVFCDADHAGDIDTRRSTTGYAFIFNGGAISWASRLQPTVAASTTEAEYIAAATTIKEGLWLRKLFQDLSLDLHTVAICADSQTALKLLKNPIVSNRSKHIDVVHHFARERVARNEVTFEYISTESMVADALTKPVPATKCIFASVATSAPTYVSVALSDTVEASPPPTAAPPAHHVARPFGALTVERLDTSNYLIWAPRMEYFLTTKGLWEAVTTDDAPAADCRKARAIIGLCVTSQHLATIQRSKTAKEAWDSLAAIFKTKGTALKLRLRRDLSSFKMAAGEPLTKYFARAKALQDKLLESFPDFKEEDIFWPTVQGLPSTYDTILTIIENTADAELTLDSVLPKLMQMEQRQRGPDRPDRSNETALLAKPSFTFRRGPNPTSGSRGPPPRRDERSGRRPDDRRSDDRRPSFPPPHDRRSSYPRSNERQYRPATPTRSATLATAPASTATSQATGLASAAKKADMEAAAARRRPGGTPPTPRHQQYSAIAFTAMAQPSTEPKLSFSADGRTIYVSTEPPPPEFVTPFAAAIPFSCAAPPEPAAFSAQAPPPPGDTCRFVLDTGALYFNTILDDFTGMSSSFLSATSRAPQPHPVGEGAPMLSDAGLPKHLWADAIVTANYLRNRSPLSGRDKTPFELFYGTKPDVSHLRIFCATVFAHTPSALRTKLDPRRQVRVAAAPCQRWQDAYRITGRSNVAANAAIANEPTTMKEALSGPDAAAWQLAMDDEMASLIANDTWTLCEPPHGTKPIPA</sequence>
<dbReference type="PANTHER" id="PTHR42648">
    <property type="entry name" value="TRANSPOSASE, PUTATIVE-RELATED"/>
    <property type="match status" value="1"/>
</dbReference>
<feature type="compositionally biased region" description="Low complexity" evidence="3">
    <location>
        <begin position="1338"/>
        <end position="1366"/>
    </location>
</feature>
<dbReference type="InterPro" id="IPR012337">
    <property type="entry name" value="RNaseH-like_sf"/>
</dbReference>
<reference evidence="5 6" key="1">
    <citation type="journal article" date="2018" name="Plant J.">
        <title>Genome sequences of Chlorella sorokiniana UTEX 1602 and Micractinium conductrix SAG 241.80: implications to maltose excretion by a green alga.</title>
        <authorList>
            <person name="Arriola M.B."/>
            <person name="Velmurugan N."/>
            <person name="Zhang Y."/>
            <person name="Plunkett M.H."/>
            <person name="Hondzo H."/>
            <person name="Barney B.M."/>
        </authorList>
    </citation>
    <scope>NUCLEOTIDE SEQUENCE [LARGE SCALE GENOMIC DNA]</scope>
    <source>
        <strain evidence="5 6">SAG 241.80</strain>
    </source>
</reference>
<dbReference type="Pfam" id="PF14223">
    <property type="entry name" value="Retrotran_gag_2"/>
    <property type="match status" value="1"/>
</dbReference>
<evidence type="ECO:0000256" key="3">
    <source>
        <dbReference type="SAM" id="MobiDB-lite"/>
    </source>
</evidence>
<feature type="compositionally biased region" description="Basic and acidic residues" evidence="3">
    <location>
        <begin position="1257"/>
        <end position="1269"/>
    </location>
</feature>
<dbReference type="GO" id="GO:0003676">
    <property type="term" value="F:nucleic acid binding"/>
    <property type="evidence" value="ECO:0007669"/>
    <property type="project" value="InterPro"/>
</dbReference>
<dbReference type="PROSITE" id="PS50994">
    <property type="entry name" value="INTEGRASE"/>
    <property type="match status" value="1"/>
</dbReference>
<evidence type="ECO:0000256" key="1">
    <source>
        <dbReference type="ARBA" id="ARBA00022723"/>
    </source>
</evidence>
<evidence type="ECO:0000313" key="5">
    <source>
        <dbReference type="EMBL" id="PSC67027.1"/>
    </source>
</evidence>
<feature type="compositionally biased region" description="Pro residues" evidence="3">
    <location>
        <begin position="544"/>
        <end position="556"/>
    </location>
</feature>
<dbReference type="InterPro" id="IPR043502">
    <property type="entry name" value="DNA/RNA_pol_sf"/>
</dbReference>
<dbReference type="GO" id="GO:0003887">
    <property type="term" value="F:DNA-directed DNA polymerase activity"/>
    <property type="evidence" value="ECO:0007669"/>
    <property type="project" value="UniProtKB-KW"/>
</dbReference>
<dbReference type="GO" id="GO:0046872">
    <property type="term" value="F:metal ion binding"/>
    <property type="evidence" value="ECO:0007669"/>
    <property type="project" value="UniProtKB-KW"/>
</dbReference>
<dbReference type="Pfam" id="PF07727">
    <property type="entry name" value="RVT_2"/>
    <property type="match status" value="2"/>
</dbReference>
<proteinExistence type="predicted"/>
<accession>A0A2P6UYV5</accession>
<dbReference type="Gene3D" id="3.30.420.10">
    <property type="entry name" value="Ribonuclease H-like superfamily/Ribonuclease H"/>
    <property type="match status" value="1"/>
</dbReference>
<keyword evidence="2" id="KW-0378">Hydrolase</keyword>
<dbReference type="GO" id="GO:0004519">
    <property type="term" value="F:endonuclease activity"/>
    <property type="evidence" value="ECO:0007669"/>
    <property type="project" value="UniProtKB-KW"/>
</dbReference>
<feature type="compositionally biased region" description="Low complexity" evidence="3">
    <location>
        <begin position="508"/>
        <end position="523"/>
    </location>
</feature>
<keyword evidence="6" id="KW-1185">Reference proteome</keyword>
<dbReference type="InterPro" id="IPR013103">
    <property type="entry name" value="RVT_2"/>
</dbReference>